<accession>A0A1R2D213</accession>
<evidence type="ECO:0000256" key="1">
    <source>
        <dbReference type="SAM" id="Coils"/>
    </source>
</evidence>
<evidence type="ECO:0000313" key="2">
    <source>
        <dbReference type="EMBL" id="OMJ95309.1"/>
    </source>
</evidence>
<feature type="coiled-coil region" evidence="1">
    <location>
        <begin position="161"/>
        <end position="195"/>
    </location>
</feature>
<dbReference type="AlphaFoldDB" id="A0A1R2D213"/>
<keyword evidence="1" id="KW-0175">Coiled coil</keyword>
<dbReference type="EMBL" id="MPUH01000014">
    <property type="protein sequence ID" value="OMJ95309.1"/>
    <property type="molecule type" value="Genomic_DNA"/>
</dbReference>
<dbReference type="Proteomes" id="UP000187209">
    <property type="component" value="Unassembled WGS sequence"/>
</dbReference>
<protein>
    <submittedName>
        <fullName evidence="2">Uncharacterized protein</fullName>
    </submittedName>
</protein>
<name>A0A1R2D213_9CILI</name>
<gene>
    <name evidence="2" type="ORF">SteCoe_1368</name>
</gene>
<comment type="caution">
    <text evidence="2">The sequence shown here is derived from an EMBL/GenBank/DDBJ whole genome shotgun (WGS) entry which is preliminary data.</text>
</comment>
<organism evidence="2 3">
    <name type="scientific">Stentor coeruleus</name>
    <dbReference type="NCBI Taxonomy" id="5963"/>
    <lineage>
        <taxon>Eukaryota</taxon>
        <taxon>Sar</taxon>
        <taxon>Alveolata</taxon>
        <taxon>Ciliophora</taxon>
        <taxon>Postciliodesmatophora</taxon>
        <taxon>Heterotrichea</taxon>
        <taxon>Heterotrichida</taxon>
        <taxon>Stentoridae</taxon>
        <taxon>Stentor</taxon>
    </lineage>
</organism>
<sequence>MEKNNEVNDWVQGLQEELIELENYQEKIQSDNEIEGVLKFKLNKVADLLRTSIEKLIEKLQNLLERPIDYENTKKILGKDYLRILKNVENFYSTFHPSKLVPSYVRSTFASRKRAFSSKDYTSQQQTISNFYSPERLSASKIYLPKSPEPNISKQAKKIEKKFKDHKHKQYEEKIQKLEDENLELRKKVMFLTEETEENHIMISELQKKIMIMEGEDLLEARDSNRFTMKRFGLNNK</sequence>
<keyword evidence="3" id="KW-1185">Reference proteome</keyword>
<evidence type="ECO:0000313" key="3">
    <source>
        <dbReference type="Proteomes" id="UP000187209"/>
    </source>
</evidence>
<proteinExistence type="predicted"/>
<reference evidence="2 3" key="1">
    <citation type="submission" date="2016-11" db="EMBL/GenBank/DDBJ databases">
        <title>The macronuclear genome of Stentor coeruleus: a giant cell with tiny introns.</title>
        <authorList>
            <person name="Slabodnick M."/>
            <person name="Ruby J.G."/>
            <person name="Reiff S.B."/>
            <person name="Swart E.C."/>
            <person name="Gosai S."/>
            <person name="Prabakaran S."/>
            <person name="Witkowska E."/>
            <person name="Larue G.E."/>
            <person name="Fisher S."/>
            <person name="Freeman R.M."/>
            <person name="Gunawardena J."/>
            <person name="Chu W."/>
            <person name="Stover N.A."/>
            <person name="Gregory B.D."/>
            <person name="Nowacki M."/>
            <person name="Derisi J."/>
            <person name="Roy S.W."/>
            <person name="Marshall W.F."/>
            <person name="Sood P."/>
        </authorList>
    </citation>
    <scope>NUCLEOTIDE SEQUENCE [LARGE SCALE GENOMIC DNA]</scope>
    <source>
        <strain evidence="2">WM001</strain>
    </source>
</reference>
<feature type="coiled-coil region" evidence="1">
    <location>
        <begin position="11"/>
        <end position="66"/>
    </location>
</feature>